<dbReference type="PANTHER" id="PTHR43280">
    <property type="entry name" value="ARAC-FAMILY TRANSCRIPTIONAL REGULATOR"/>
    <property type="match status" value="1"/>
</dbReference>
<evidence type="ECO:0000256" key="3">
    <source>
        <dbReference type="ARBA" id="ARBA00023163"/>
    </source>
</evidence>
<evidence type="ECO:0000256" key="1">
    <source>
        <dbReference type="ARBA" id="ARBA00023015"/>
    </source>
</evidence>
<dbReference type="PRINTS" id="PR00032">
    <property type="entry name" value="HTHARAC"/>
</dbReference>
<dbReference type="AlphaFoldDB" id="A0A2T1M1E3"/>
<dbReference type="SUPFAM" id="SSF46689">
    <property type="entry name" value="Homeodomain-like"/>
    <property type="match status" value="2"/>
</dbReference>
<dbReference type="InterPro" id="IPR009057">
    <property type="entry name" value="Homeodomain-like_sf"/>
</dbReference>
<sequence length="270" mass="31186">MADILLIEDDSLNRHLFQEFLESKGFRIISAEDGISGIQQARQYLPDLILCDIIMPEIDGYSVLSQLRQDPTTSMIPLIFMTAKKARIEYRQAMELGADDYLTKPLTPEELLGAISARLQRKTMLERCYLSRCQQALEEVHKDDNSLSTSITTEQEIESIFPINSSFKEVFDFIEANYHREISLSDVARSVGYSPAYLTNQLKQETGRTVNRWIIERRLVEACNLLKNTKWAVEQIAITVGYSNASYFFRQFRQYRGMTPKAWQEKNKSV</sequence>
<dbReference type="InterPro" id="IPR018062">
    <property type="entry name" value="HTH_AraC-typ_CS"/>
</dbReference>
<evidence type="ECO:0000313" key="8">
    <source>
        <dbReference type="Proteomes" id="UP000239001"/>
    </source>
</evidence>
<dbReference type="EMBL" id="PXOH01000004">
    <property type="protein sequence ID" value="PSF38513.1"/>
    <property type="molecule type" value="Genomic_DNA"/>
</dbReference>
<feature type="modified residue" description="4-aspartylphosphate" evidence="4">
    <location>
        <position position="52"/>
    </location>
</feature>
<dbReference type="OrthoDB" id="508510at2"/>
<dbReference type="SMART" id="SM00448">
    <property type="entry name" value="REC"/>
    <property type="match status" value="1"/>
</dbReference>
<dbReference type="GO" id="GO:0043565">
    <property type="term" value="F:sequence-specific DNA binding"/>
    <property type="evidence" value="ECO:0007669"/>
    <property type="project" value="InterPro"/>
</dbReference>
<organism evidence="7 8">
    <name type="scientific">Aphanothece hegewaldii CCALA 016</name>
    <dbReference type="NCBI Taxonomy" id="2107694"/>
    <lineage>
        <taxon>Bacteria</taxon>
        <taxon>Bacillati</taxon>
        <taxon>Cyanobacteriota</taxon>
        <taxon>Cyanophyceae</taxon>
        <taxon>Oscillatoriophycideae</taxon>
        <taxon>Chroococcales</taxon>
        <taxon>Aphanothecaceae</taxon>
        <taxon>Aphanothece</taxon>
    </lineage>
</organism>
<dbReference type="PROSITE" id="PS00041">
    <property type="entry name" value="HTH_ARAC_FAMILY_1"/>
    <property type="match status" value="1"/>
</dbReference>
<dbReference type="SMART" id="SM00342">
    <property type="entry name" value="HTH_ARAC"/>
    <property type="match status" value="1"/>
</dbReference>
<proteinExistence type="predicted"/>
<dbReference type="InterPro" id="IPR011006">
    <property type="entry name" value="CheY-like_superfamily"/>
</dbReference>
<dbReference type="PROSITE" id="PS50110">
    <property type="entry name" value="RESPONSE_REGULATORY"/>
    <property type="match status" value="1"/>
</dbReference>
<dbReference type="InterPro" id="IPR018060">
    <property type="entry name" value="HTH_AraC"/>
</dbReference>
<dbReference type="Proteomes" id="UP000239001">
    <property type="component" value="Unassembled WGS sequence"/>
</dbReference>
<keyword evidence="2 7" id="KW-0238">DNA-binding</keyword>
<dbReference type="PROSITE" id="PS01124">
    <property type="entry name" value="HTH_ARAC_FAMILY_2"/>
    <property type="match status" value="1"/>
</dbReference>
<dbReference type="InterPro" id="IPR001789">
    <property type="entry name" value="Sig_transdc_resp-reg_receiver"/>
</dbReference>
<feature type="domain" description="Response regulatory" evidence="6">
    <location>
        <begin position="3"/>
        <end position="119"/>
    </location>
</feature>
<evidence type="ECO:0000256" key="4">
    <source>
        <dbReference type="PROSITE-ProRule" id="PRU00169"/>
    </source>
</evidence>
<accession>A0A2T1M1E3</accession>
<evidence type="ECO:0000313" key="7">
    <source>
        <dbReference type="EMBL" id="PSF38513.1"/>
    </source>
</evidence>
<dbReference type="SUPFAM" id="SSF52172">
    <property type="entry name" value="CheY-like"/>
    <property type="match status" value="1"/>
</dbReference>
<gene>
    <name evidence="7" type="ORF">C7H19_05890</name>
</gene>
<evidence type="ECO:0000256" key="2">
    <source>
        <dbReference type="ARBA" id="ARBA00023125"/>
    </source>
</evidence>
<keyword evidence="1" id="KW-0805">Transcription regulation</keyword>
<keyword evidence="4" id="KW-0597">Phosphoprotein</keyword>
<dbReference type="Gene3D" id="3.40.50.2300">
    <property type="match status" value="1"/>
</dbReference>
<dbReference type="Gene3D" id="1.10.10.60">
    <property type="entry name" value="Homeodomain-like"/>
    <property type="match status" value="2"/>
</dbReference>
<feature type="domain" description="HTH araC/xylS-type" evidence="5">
    <location>
        <begin position="168"/>
        <end position="266"/>
    </location>
</feature>
<name>A0A2T1M1E3_9CHRO</name>
<dbReference type="RefSeq" id="WP_106455955.1">
    <property type="nucleotide sequence ID" value="NZ_PXOH01000004.1"/>
</dbReference>
<reference evidence="7 8" key="1">
    <citation type="submission" date="2018-03" db="EMBL/GenBank/DDBJ databases">
        <title>The ancient ancestry and fast evolution of plastids.</title>
        <authorList>
            <person name="Moore K.R."/>
            <person name="Magnabosco C."/>
            <person name="Momper L."/>
            <person name="Gold D.A."/>
            <person name="Bosak T."/>
            <person name="Fournier G.P."/>
        </authorList>
    </citation>
    <scope>NUCLEOTIDE SEQUENCE [LARGE SCALE GENOMIC DNA]</scope>
    <source>
        <strain evidence="7 8">CCALA 016</strain>
    </source>
</reference>
<protein>
    <submittedName>
        <fullName evidence="7">DNA-binding response regulator</fullName>
    </submittedName>
</protein>
<reference evidence="7 8" key="2">
    <citation type="submission" date="2018-03" db="EMBL/GenBank/DDBJ databases">
        <authorList>
            <person name="Keele B.F."/>
        </authorList>
    </citation>
    <scope>NUCLEOTIDE SEQUENCE [LARGE SCALE GENOMIC DNA]</scope>
    <source>
        <strain evidence="7 8">CCALA 016</strain>
    </source>
</reference>
<evidence type="ECO:0000259" key="5">
    <source>
        <dbReference type="PROSITE" id="PS01124"/>
    </source>
</evidence>
<comment type="caution">
    <text evidence="7">The sequence shown here is derived from an EMBL/GenBank/DDBJ whole genome shotgun (WGS) entry which is preliminary data.</text>
</comment>
<dbReference type="InterPro" id="IPR020449">
    <property type="entry name" value="Tscrpt_reg_AraC-type_HTH"/>
</dbReference>
<dbReference type="PANTHER" id="PTHR43280:SF2">
    <property type="entry name" value="HTH-TYPE TRANSCRIPTIONAL REGULATOR EXSA"/>
    <property type="match status" value="1"/>
</dbReference>
<dbReference type="GO" id="GO:0003700">
    <property type="term" value="F:DNA-binding transcription factor activity"/>
    <property type="evidence" value="ECO:0007669"/>
    <property type="project" value="InterPro"/>
</dbReference>
<dbReference type="GO" id="GO:0000160">
    <property type="term" value="P:phosphorelay signal transduction system"/>
    <property type="evidence" value="ECO:0007669"/>
    <property type="project" value="InterPro"/>
</dbReference>
<evidence type="ECO:0000259" key="6">
    <source>
        <dbReference type="PROSITE" id="PS50110"/>
    </source>
</evidence>
<keyword evidence="8" id="KW-1185">Reference proteome</keyword>
<dbReference type="Pfam" id="PF00072">
    <property type="entry name" value="Response_reg"/>
    <property type="match status" value="1"/>
</dbReference>
<dbReference type="Pfam" id="PF12833">
    <property type="entry name" value="HTH_18"/>
    <property type="match status" value="1"/>
</dbReference>
<keyword evidence="3" id="KW-0804">Transcription</keyword>